<name>A0A151NPJ2_ALLMI</name>
<gene>
    <name evidence="2" type="ORF">Y1Q_0023398</name>
</gene>
<proteinExistence type="predicted"/>
<keyword evidence="3" id="KW-1185">Reference proteome</keyword>
<organism evidence="2 3">
    <name type="scientific">Alligator mississippiensis</name>
    <name type="common">American alligator</name>
    <dbReference type="NCBI Taxonomy" id="8496"/>
    <lineage>
        <taxon>Eukaryota</taxon>
        <taxon>Metazoa</taxon>
        <taxon>Chordata</taxon>
        <taxon>Craniata</taxon>
        <taxon>Vertebrata</taxon>
        <taxon>Euteleostomi</taxon>
        <taxon>Archelosauria</taxon>
        <taxon>Archosauria</taxon>
        <taxon>Crocodylia</taxon>
        <taxon>Alligatoridae</taxon>
        <taxon>Alligatorinae</taxon>
        <taxon>Alligator</taxon>
    </lineage>
</organism>
<dbReference type="Proteomes" id="UP000050525">
    <property type="component" value="Unassembled WGS sequence"/>
</dbReference>
<reference evidence="2 3" key="1">
    <citation type="journal article" date="2012" name="Genome Biol.">
        <title>Sequencing three crocodilian genomes to illuminate the evolution of archosaurs and amniotes.</title>
        <authorList>
            <person name="St John J.A."/>
            <person name="Braun E.L."/>
            <person name="Isberg S.R."/>
            <person name="Miles L.G."/>
            <person name="Chong A.Y."/>
            <person name="Gongora J."/>
            <person name="Dalzell P."/>
            <person name="Moran C."/>
            <person name="Bed'hom B."/>
            <person name="Abzhanov A."/>
            <person name="Burgess S.C."/>
            <person name="Cooksey A.M."/>
            <person name="Castoe T.A."/>
            <person name="Crawford N.G."/>
            <person name="Densmore L.D."/>
            <person name="Drew J.C."/>
            <person name="Edwards S.V."/>
            <person name="Faircloth B.C."/>
            <person name="Fujita M.K."/>
            <person name="Greenwold M.J."/>
            <person name="Hoffmann F.G."/>
            <person name="Howard J.M."/>
            <person name="Iguchi T."/>
            <person name="Janes D.E."/>
            <person name="Khan S.Y."/>
            <person name="Kohno S."/>
            <person name="de Koning A.J."/>
            <person name="Lance S.L."/>
            <person name="McCarthy F.M."/>
            <person name="McCormack J.E."/>
            <person name="Merchant M.E."/>
            <person name="Peterson D.G."/>
            <person name="Pollock D.D."/>
            <person name="Pourmand N."/>
            <person name="Raney B.J."/>
            <person name="Roessler K.A."/>
            <person name="Sanford J.R."/>
            <person name="Sawyer R.H."/>
            <person name="Schmidt C.J."/>
            <person name="Triplett E.W."/>
            <person name="Tuberville T.D."/>
            <person name="Venegas-Anaya M."/>
            <person name="Howard J.T."/>
            <person name="Jarvis E.D."/>
            <person name="Guillette L.J.Jr."/>
            <person name="Glenn T.C."/>
            <person name="Green R.E."/>
            <person name="Ray D.A."/>
        </authorList>
    </citation>
    <scope>NUCLEOTIDE SEQUENCE [LARGE SCALE GENOMIC DNA]</scope>
    <source>
        <strain evidence="2">KSC_2009_1</strain>
    </source>
</reference>
<sequence>MVSMVGQQHNQGGQKDPGMLFVTARAWSQGAAGASTEPESGEEVNVEPGSIAGPVTACRNTAHQKRIPLSKIVTRSLPVKLSAELEQIPPVSSTPTKGQDSNFLLFLIPGNSCWKLEKEIAISSWVSFLGY</sequence>
<evidence type="ECO:0000256" key="1">
    <source>
        <dbReference type="SAM" id="MobiDB-lite"/>
    </source>
</evidence>
<evidence type="ECO:0000313" key="3">
    <source>
        <dbReference type="Proteomes" id="UP000050525"/>
    </source>
</evidence>
<comment type="caution">
    <text evidence="2">The sequence shown here is derived from an EMBL/GenBank/DDBJ whole genome shotgun (WGS) entry which is preliminary data.</text>
</comment>
<accession>A0A151NPJ2</accession>
<feature type="region of interest" description="Disordered" evidence="1">
    <location>
        <begin position="30"/>
        <end position="52"/>
    </location>
</feature>
<dbReference type="EMBL" id="AKHW03002440">
    <property type="protein sequence ID" value="KYO38694.1"/>
    <property type="molecule type" value="Genomic_DNA"/>
</dbReference>
<protein>
    <submittedName>
        <fullName evidence="2">Uncharacterized protein</fullName>
    </submittedName>
</protein>
<dbReference type="AlphaFoldDB" id="A0A151NPJ2"/>
<evidence type="ECO:0000313" key="2">
    <source>
        <dbReference type="EMBL" id="KYO38694.1"/>
    </source>
</evidence>